<accession>A0ABX1JL47</accession>
<name>A0ABX1JL47_9MICC</name>
<keyword evidence="3" id="KW-1185">Reference proteome</keyword>
<sequence length="296" mass="29957">MAVNRTGLRHDLAFLRRRLKPAPAAPAGQAPARPAVPASPPAQPSPPAPPGLSLGRPAAPSPGPSAAPRPAAPSAPAPAPASLNLSRPAGPAAGPAPAPPGLSRQPSPAPAAAVPGAPQAGGRPLLPPLFPAPSTRQLQELTRARPLVRLDPRQSAVGSLRVAGAVSAVWESSERITGALAADGRAAGRTVTTPGNRQLVDFEDGEALIALRHLKEFRPALFIGPDNAPVAVRLYGGASVVLPPEPGHRNVLLVSRIGPVLELRSDPVPSGAPDDALWQAFGFRMSAALPAAGWAG</sequence>
<feature type="compositionally biased region" description="Low complexity" evidence="1">
    <location>
        <begin position="21"/>
        <end position="36"/>
    </location>
</feature>
<dbReference type="Proteomes" id="UP000523795">
    <property type="component" value="Unassembled WGS sequence"/>
</dbReference>
<evidence type="ECO:0000313" key="2">
    <source>
        <dbReference type="EMBL" id="NKX49215.1"/>
    </source>
</evidence>
<organism evidence="2 3">
    <name type="scientific">Arthrobacter deserti</name>
    <dbReference type="NCBI Taxonomy" id="1742687"/>
    <lineage>
        <taxon>Bacteria</taxon>
        <taxon>Bacillati</taxon>
        <taxon>Actinomycetota</taxon>
        <taxon>Actinomycetes</taxon>
        <taxon>Micrococcales</taxon>
        <taxon>Micrococcaceae</taxon>
        <taxon>Arthrobacter</taxon>
    </lineage>
</organism>
<protein>
    <submittedName>
        <fullName evidence="2">Uncharacterized protein</fullName>
    </submittedName>
</protein>
<gene>
    <name evidence="2" type="ORF">HER39_01185</name>
</gene>
<comment type="caution">
    <text evidence="2">The sequence shown here is derived from an EMBL/GenBank/DDBJ whole genome shotgun (WGS) entry which is preliminary data.</text>
</comment>
<feature type="compositionally biased region" description="Pro residues" evidence="1">
    <location>
        <begin position="59"/>
        <end position="79"/>
    </location>
</feature>
<feature type="compositionally biased region" description="Low complexity" evidence="1">
    <location>
        <begin position="80"/>
        <end position="93"/>
    </location>
</feature>
<feature type="compositionally biased region" description="Pro residues" evidence="1">
    <location>
        <begin position="37"/>
        <end position="50"/>
    </location>
</feature>
<evidence type="ECO:0000313" key="3">
    <source>
        <dbReference type="Proteomes" id="UP000523795"/>
    </source>
</evidence>
<feature type="compositionally biased region" description="Low complexity" evidence="1">
    <location>
        <begin position="101"/>
        <end position="124"/>
    </location>
</feature>
<dbReference type="EMBL" id="JAAZSR010000007">
    <property type="protein sequence ID" value="NKX49215.1"/>
    <property type="molecule type" value="Genomic_DNA"/>
</dbReference>
<reference evidence="2 3" key="1">
    <citation type="submission" date="2020-04" db="EMBL/GenBank/DDBJ databases">
        <authorList>
            <person name="Liu S."/>
        </authorList>
    </citation>
    <scope>NUCLEOTIDE SEQUENCE [LARGE SCALE GENOMIC DNA]</scope>
    <source>
        <strain evidence="2 3">CGMCC 1.15091</strain>
    </source>
</reference>
<proteinExistence type="predicted"/>
<evidence type="ECO:0000256" key="1">
    <source>
        <dbReference type="SAM" id="MobiDB-lite"/>
    </source>
</evidence>
<feature type="region of interest" description="Disordered" evidence="1">
    <location>
        <begin position="19"/>
        <end position="132"/>
    </location>
</feature>